<dbReference type="AlphaFoldDB" id="A0A820ZL67"/>
<dbReference type="EMBL" id="CAJOBS010000382">
    <property type="protein sequence ID" value="CAF4564371.1"/>
    <property type="molecule type" value="Genomic_DNA"/>
</dbReference>
<evidence type="ECO:0000313" key="3">
    <source>
        <dbReference type="EMBL" id="CAF4564371.1"/>
    </source>
</evidence>
<proteinExistence type="predicted"/>
<reference evidence="3" key="1">
    <citation type="submission" date="2021-02" db="EMBL/GenBank/DDBJ databases">
        <authorList>
            <person name="Nowell W R."/>
        </authorList>
    </citation>
    <scope>NUCLEOTIDE SEQUENCE</scope>
</reference>
<dbReference type="EMBL" id="CAJOBR010000296">
    <property type="protein sequence ID" value="CAF4492710.1"/>
    <property type="molecule type" value="Genomic_DNA"/>
</dbReference>
<comment type="caution">
    <text evidence="3">The sequence shown here is derived from an EMBL/GenBank/DDBJ whole genome shotgun (WGS) entry which is preliminary data.</text>
</comment>
<protein>
    <submittedName>
        <fullName evidence="3">Uncharacterized protein</fullName>
    </submittedName>
</protein>
<evidence type="ECO:0000313" key="1">
    <source>
        <dbReference type="EMBL" id="CAF3718564.1"/>
    </source>
</evidence>
<accession>A0A820ZL67</accession>
<evidence type="ECO:0000313" key="2">
    <source>
        <dbReference type="EMBL" id="CAF4492710.1"/>
    </source>
</evidence>
<dbReference type="Proteomes" id="UP000663838">
    <property type="component" value="Unassembled WGS sequence"/>
</dbReference>
<dbReference type="Proteomes" id="UP000663865">
    <property type="component" value="Unassembled WGS sequence"/>
</dbReference>
<dbReference type="EMBL" id="CAJNYV010005038">
    <property type="protein sequence ID" value="CAF3718564.1"/>
    <property type="molecule type" value="Genomic_DNA"/>
</dbReference>
<sequence>MGSCCCKKKVYTMEADKIQSKEIATDTLKVNKMEPNEIATRTMIIDKMKTKESTTGTLKVDKMEITEMTIGTLKIDSQQQPSSCPSISIAPADVTSLDQIVQDADFSHIVSGSIKFESNPEMPLSSRKHRQKEAQKSSWQEKYFVHGDLSDIVAYVQSQTNGCNSSSVPDEMNRYIYRLHHIAVEADAILHDRVSKISSLEQEVINRLVQERQDIINKIIKQGGSQMNVVDDYYRKLIEQFIAKLEIEMSKQLDSVQKQVEARKEQVVSDSNKCIKDLAMKSQTAKQECHQQLQSTTESERQKVLRQISDISTKKGRQPLAFEQLKKFNVEIYSTVGTREDGQDCDNIPDRKKFIRDINEAKLNHRSKRTVYIGNSHHSIQAS</sequence>
<organism evidence="3 4">
    <name type="scientific">Rotaria socialis</name>
    <dbReference type="NCBI Taxonomy" id="392032"/>
    <lineage>
        <taxon>Eukaryota</taxon>
        <taxon>Metazoa</taxon>
        <taxon>Spiralia</taxon>
        <taxon>Gnathifera</taxon>
        <taxon>Rotifera</taxon>
        <taxon>Eurotatoria</taxon>
        <taxon>Bdelloidea</taxon>
        <taxon>Philodinida</taxon>
        <taxon>Philodinidae</taxon>
        <taxon>Rotaria</taxon>
    </lineage>
</organism>
<name>A0A820ZL67_9BILA</name>
<dbReference type="Proteomes" id="UP000663848">
    <property type="component" value="Unassembled WGS sequence"/>
</dbReference>
<evidence type="ECO:0000313" key="4">
    <source>
        <dbReference type="Proteomes" id="UP000663838"/>
    </source>
</evidence>
<gene>
    <name evidence="1" type="ORF">KIK155_LOCUS27830</name>
    <name evidence="2" type="ORF">QYT958_LOCUS3993</name>
    <name evidence="3" type="ORF">TOA249_LOCUS8146</name>
</gene>